<protein>
    <recommendedName>
        <fullName evidence="5">Flagellar hook-associated protein 2</fullName>
        <shortName evidence="5">HAP2</shortName>
    </recommendedName>
    <alternativeName>
        <fullName evidence="5">Flagellar cap protein</fullName>
    </alternativeName>
</protein>
<gene>
    <name evidence="9" type="primary">fliD</name>
    <name evidence="9" type="ORF">PQR63_10290</name>
</gene>
<evidence type="ECO:0000259" key="8">
    <source>
        <dbReference type="Pfam" id="PF07195"/>
    </source>
</evidence>
<keyword evidence="10" id="KW-1185">Reference proteome</keyword>
<proteinExistence type="inferred from homology"/>
<keyword evidence="9" id="KW-0966">Cell projection</keyword>
<evidence type="ECO:0000256" key="1">
    <source>
        <dbReference type="ARBA" id="ARBA00009764"/>
    </source>
</evidence>
<dbReference type="PANTHER" id="PTHR30288">
    <property type="entry name" value="FLAGELLAR CAP/ASSEMBLY PROTEIN FLID"/>
    <property type="match status" value="1"/>
</dbReference>
<dbReference type="RefSeq" id="WP_408167766.1">
    <property type="nucleotide sequence ID" value="NZ_JAQQFR010000005.1"/>
</dbReference>
<feature type="region of interest" description="Disordered" evidence="6">
    <location>
        <begin position="345"/>
        <end position="368"/>
    </location>
</feature>
<comment type="function">
    <text evidence="5">Required for morphogenesis and for the elongation of the flagellar filament by facilitating polymerization of the flagellin monomers at the tip of growing filament. Forms a capping structure, which prevents flagellin subunits (transported through the central channel of the flagellum) from leaking out without polymerization at the distal end.</text>
</comment>
<comment type="subcellular location">
    <subcellularLocation>
        <location evidence="5">Secreted</location>
    </subcellularLocation>
    <subcellularLocation>
        <location evidence="5">Bacterial flagellum</location>
    </subcellularLocation>
</comment>
<comment type="caution">
    <text evidence="9">The sequence shown here is derived from an EMBL/GenBank/DDBJ whole genome shotgun (WGS) entry which is preliminary data.</text>
</comment>
<evidence type="ECO:0000259" key="7">
    <source>
        <dbReference type="Pfam" id="PF02465"/>
    </source>
</evidence>
<feature type="compositionally biased region" description="Polar residues" evidence="6">
    <location>
        <begin position="345"/>
        <end position="356"/>
    </location>
</feature>
<evidence type="ECO:0000256" key="5">
    <source>
        <dbReference type="RuleBase" id="RU362066"/>
    </source>
</evidence>
<feature type="domain" description="Flagellar hook-associated protein 2 C-terminal" evidence="8">
    <location>
        <begin position="433"/>
        <end position="657"/>
    </location>
</feature>
<feature type="domain" description="Flagellar hook-associated protein 2 N-terminal" evidence="7">
    <location>
        <begin position="15"/>
        <end position="89"/>
    </location>
</feature>
<evidence type="ECO:0000313" key="10">
    <source>
        <dbReference type="Proteomes" id="UP001629214"/>
    </source>
</evidence>
<evidence type="ECO:0000256" key="3">
    <source>
        <dbReference type="ARBA" id="ARBA00023054"/>
    </source>
</evidence>
<dbReference type="Pfam" id="PF07195">
    <property type="entry name" value="FliD_C"/>
    <property type="match status" value="1"/>
</dbReference>
<organism evidence="9 10">
    <name type="scientific">Herbaspirillum rhizosphaerae</name>
    <dbReference type="NCBI Taxonomy" id="346179"/>
    <lineage>
        <taxon>Bacteria</taxon>
        <taxon>Pseudomonadati</taxon>
        <taxon>Pseudomonadota</taxon>
        <taxon>Betaproteobacteria</taxon>
        <taxon>Burkholderiales</taxon>
        <taxon>Oxalobacteraceae</taxon>
        <taxon>Herbaspirillum</taxon>
    </lineage>
</organism>
<dbReference type="Pfam" id="PF02465">
    <property type="entry name" value="FliD_N"/>
    <property type="match status" value="1"/>
</dbReference>
<keyword evidence="3" id="KW-0175">Coiled coil</keyword>
<keyword evidence="4 5" id="KW-0975">Bacterial flagellum</keyword>
<dbReference type="PROSITE" id="PS00018">
    <property type="entry name" value="EF_HAND_1"/>
    <property type="match status" value="1"/>
</dbReference>
<dbReference type="InterPro" id="IPR003481">
    <property type="entry name" value="FliD_N"/>
</dbReference>
<name>A0ABW8Z9J7_9BURK</name>
<dbReference type="Pfam" id="PF07196">
    <property type="entry name" value="Flagellin_IN"/>
    <property type="match status" value="1"/>
</dbReference>
<dbReference type="InterPro" id="IPR010809">
    <property type="entry name" value="FliD_C"/>
</dbReference>
<dbReference type="InterPro" id="IPR040026">
    <property type="entry name" value="FliD"/>
</dbReference>
<comment type="similarity">
    <text evidence="1 5">Belongs to the FliD family.</text>
</comment>
<dbReference type="InterPro" id="IPR010810">
    <property type="entry name" value="Flagellin_hook_IN_motif"/>
</dbReference>
<reference evidence="9 10" key="1">
    <citation type="journal article" date="2024" name="Chem. Sci.">
        <title>Discovery of megapolipeptins by genome mining of a Burkholderiales bacteria collection.</title>
        <authorList>
            <person name="Paulo B.S."/>
            <person name="Recchia M.J.J."/>
            <person name="Lee S."/>
            <person name="Fergusson C.H."/>
            <person name="Romanowski S.B."/>
            <person name="Hernandez A."/>
            <person name="Krull N."/>
            <person name="Liu D.Y."/>
            <person name="Cavanagh H."/>
            <person name="Bos A."/>
            <person name="Gray C.A."/>
            <person name="Murphy B.T."/>
            <person name="Linington R.G."/>
            <person name="Eustaquio A.S."/>
        </authorList>
    </citation>
    <scope>NUCLEOTIDE SEQUENCE [LARGE SCALE GENOMIC DNA]</scope>
    <source>
        <strain evidence="9 10">RL21-008-BIB-B</strain>
    </source>
</reference>
<keyword evidence="9" id="KW-0969">Cilium</keyword>
<dbReference type="Proteomes" id="UP001629214">
    <property type="component" value="Unassembled WGS sequence"/>
</dbReference>
<keyword evidence="5" id="KW-0964">Secreted</keyword>
<evidence type="ECO:0000313" key="9">
    <source>
        <dbReference type="EMBL" id="MFL9878774.1"/>
    </source>
</evidence>
<dbReference type="InterPro" id="IPR018247">
    <property type="entry name" value="EF_Hand_1_Ca_BS"/>
</dbReference>
<evidence type="ECO:0000256" key="4">
    <source>
        <dbReference type="ARBA" id="ARBA00023143"/>
    </source>
</evidence>
<evidence type="ECO:0000256" key="6">
    <source>
        <dbReference type="SAM" id="MobiDB-lite"/>
    </source>
</evidence>
<dbReference type="PANTHER" id="PTHR30288:SF0">
    <property type="entry name" value="FLAGELLAR HOOK-ASSOCIATED PROTEIN 2"/>
    <property type="match status" value="1"/>
</dbReference>
<keyword evidence="9" id="KW-0282">Flagellum</keyword>
<comment type="subunit">
    <text evidence="2 5">Homopentamer.</text>
</comment>
<evidence type="ECO:0000256" key="2">
    <source>
        <dbReference type="ARBA" id="ARBA00011255"/>
    </source>
</evidence>
<accession>A0ABW8Z9J7</accession>
<sequence length="674" mass="69432">MADSTGSISTKAGPLDVANIVSKLMEVETKKTLPALVNRGKSISTLISGYGNLKGVLATYQTAIKGLTPASFSSQKAVLTNASSATNATTEPFTTDINSDDSTKSQAQKLKSAAFSSNKIFTAGDSVAIKIGGGSPTFVTLTADATLAGVRDAINRSSAGVTASITTADDGDHLVLESQTGGTGNTIKIAANNSLSALAYDPSRAVPTTMTEIQAARDSTKAASGTYTVDVLQLAQAHKITSARMAPGTTFDNGILAIKTGNGSTAIIKPATNSLAGVRDAINASDAGVLATIVSSSAGEHLVVSAKDSGATNTLRITGTGSFSSLSFDPRGTITLPAVPTNQTYDSGSLRLTSGENPVDITPTDTDGNGTIDLSDVMKAINTANNGVTASILNDGAENRLVLTPTGTSPVSLKGTQSYADLKGSSMGQLVKAQDAKISIEGVVVTSPSNKVKNAISGVQLNLTKITTSTDKFTLNISNDTTGMTSAANTLITAYNNLLKSVKDMTKQVVSKKLGEASQSAPLAGETSVKALMSQLRTTLTASVDGGGKTSLAQIGITFQKDGSLALDATKFSAAVTNDFEGVSNLFSSKNGVVTQLQKLTEDILADKGIITTKSKGLEGSQALNTSKQNAVNDRLNNIQDSYTNKFNRLNKTLASMGETRDYLTDQLKKLSAR</sequence>
<dbReference type="EMBL" id="JAQQFR010000005">
    <property type="protein sequence ID" value="MFL9878774.1"/>
    <property type="molecule type" value="Genomic_DNA"/>
</dbReference>